<name>C4JAH9_MAIZE</name>
<dbReference type="GeneID" id="111590575"/>
<dbReference type="RefSeq" id="XP_023157145.1">
    <property type="nucleotide sequence ID" value="XM_023301377.2"/>
</dbReference>
<reference evidence="1" key="1">
    <citation type="journal article" date="2009" name="PLoS Genet.">
        <title>Sequencing, mapping, and analysis of 27,455 maize full-length cDNAs.</title>
        <authorList>
            <person name="Soderlund C."/>
            <person name="Descour A."/>
            <person name="Kudrna D."/>
            <person name="Bomhoff M."/>
            <person name="Boyd L."/>
            <person name="Currie J."/>
            <person name="Angelova A."/>
            <person name="Collura K."/>
            <person name="Wissotski M."/>
            <person name="Ashley E."/>
            <person name="Morrow D."/>
            <person name="Fernandes J."/>
            <person name="Walbot V."/>
            <person name="Yu Y."/>
        </authorList>
    </citation>
    <scope>NUCLEOTIDE SEQUENCE</scope>
    <source>
        <strain evidence="1">B73</strain>
    </source>
</reference>
<dbReference type="AlphaFoldDB" id="C4JAH9"/>
<sequence length="153" mass="16083">MSGGPALLRSVLRPVWRGAYGAAARHTCGGRFGRHTRGSRSVARCGARASPPNRPLDSQNAVHTALLTLTTTTCVGAAVIYSQNSSLPSPLPCYQPSQRRGRAATGFFPPGKRCVLADATKGTLGSANPFNPEPLSFIHASDKAKNHSSSMIL</sequence>
<dbReference type="KEGG" id="zma:111590575"/>
<accession>C4JAH9</accession>
<protein>
    <submittedName>
        <fullName evidence="1">Uncharacterized protein</fullName>
    </submittedName>
</protein>
<proteinExistence type="evidence at transcript level"/>
<organism evidence="1">
    <name type="scientific">Zea mays</name>
    <name type="common">Maize</name>
    <dbReference type="NCBI Taxonomy" id="4577"/>
    <lineage>
        <taxon>Eukaryota</taxon>
        <taxon>Viridiplantae</taxon>
        <taxon>Streptophyta</taxon>
        <taxon>Embryophyta</taxon>
        <taxon>Tracheophyta</taxon>
        <taxon>Spermatophyta</taxon>
        <taxon>Magnoliopsida</taxon>
        <taxon>Liliopsida</taxon>
        <taxon>Poales</taxon>
        <taxon>Poaceae</taxon>
        <taxon>PACMAD clade</taxon>
        <taxon>Panicoideae</taxon>
        <taxon>Andropogonodae</taxon>
        <taxon>Andropogoneae</taxon>
        <taxon>Tripsacinae</taxon>
        <taxon>Zea</taxon>
    </lineage>
</organism>
<evidence type="ECO:0000313" key="1">
    <source>
        <dbReference type="EMBL" id="ACR38179.1"/>
    </source>
</evidence>
<dbReference type="EMBL" id="BT087826">
    <property type="protein sequence ID" value="ACR38179.1"/>
    <property type="molecule type" value="mRNA"/>
</dbReference>